<evidence type="ECO:0000313" key="2">
    <source>
        <dbReference type="Proteomes" id="UP000734854"/>
    </source>
</evidence>
<sequence>MAATLEYPRSKKPFRSYALLSDDIVISDDRVALRLCGVGYRVRSRLAKPSKKAKRWQRIGLILNPYLKGLIVEKVLSRMKPKQLELVPDEYCKGDNYPRIINEYTLVHNWLKEWLRLKSGWNGCVHQDYARSVSDRGKFPIYVSLSRSGIPTIIPPHHRKCIRNRGARGDVRLYLSLVSVVLLSWLHRYALSSIVTVPTDIARVKEYSIEPLYLPWISRVPLNKGFSWVPTWKSIPNDDGQFAGRKDVPKILTNMRSFAFDIRVIHGFQDGVFSPAVDLKDGPWTAIFSCDQDGWLVRAGKRPIFAIGPIHRLSQKPPLEVDSFDLSSATDRWPVPVIHDVGKFRTIYDVSISEAKSLQSRTGALEFAKQLWVDRVQVNLTPVSAKALLAGAGYRVRCPKQLVLSPDNENIFWGEGERDNLEFTQLLNSQRLWLRWLFWYYPATELATVMVAVAVLDYSSWLERAVAPTCQFRRMQSLLDARTSLLLMLKLDPLLNPRVNGKIFIRFLERRRKNKFKVHQSILRVEFEYGLFTAVGLPAEHGHALCIVTYGAQPNGSRPY</sequence>
<dbReference type="EMBL" id="JACMSC010000003">
    <property type="protein sequence ID" value="KAG6530548.1"/>
    <property type="molecule type" value="Genomic_DNA"/>
</dbReference>
<protein>
    <submittedName>
        <fullName evidence="1">Uncharacterized protein</fullName>
    </submittedName>
</protein>
<dbReference type="InterPro" id="IPR008686">
    <property type="entry name" value="RNA_pol_mitovir"/>
</dbReference>
<name>A0A8J5HM55_ZINOF</name>
<dbReference type="PANTHER" id="PTHR34456:SF13">
    <property type="entry name" value="REVERSE TRANSCRIPTASE DOMAIN-CONTAINING PROTEIN"/>
    <property type="match status" value="1"/>
</dbReference>
<reference evidence="1 2" key="1">
    <citation type="submission" date="2020-08" db="EMBL/GenBank/DDBJ databases">
        <title>Plant Genome Project.</title>
        <authorList>
            <person name="Zhang R.-G."/>
        </authorList>
    </citation>
    <scope>NUCLEOTIDE SEQUENCE [LARGE SCALE GENOMIC DNA]</scope>
    <source>
        <tissue evidence="1">Rhizome</tissue>
    </source>
</reference>
<gene>
    <name evidence="1" type="ORF">ZIOFF_012789</name>
</gene>
<proteinExistence type="predicted"/>
<dbReference type="PANTHER" id="PTHR34456">
    <property type="entry name" value="MITOVIRUS RNA-DEPENDENT RNA POLYMERASE"/>
    <property type="match status" value="1"/>
</dbReference>
<dbReference type="Proteomes" id="UP000734854">
    <property type="component" value="Unassembled WGS sequence"/>
</dbReference>
<organism evidence="1 2">
    <name type="scientific">Zingiber officinale</name>
    <name type="common">Ginger</name>
    <name type="synonym">Amomum zingiber</name>
    <dbReference type="NCBI Taxonomy" id="94328"/>
    <lineage>
        <taxon>Eukaryota</taxon>
        <taxon>Viridiplantae</taxon>
        <taxon>Streptophyta</taxon>
        <taxon>Embryophyta</taxon>
        <taxon>Tracheophyta</taxon>
        <taxon>Spermatophyta</taxon>
        <taxon>Magnoliopsida</taxon>
        <taxon>Liliopsida</taxon>
        <taxon>Zingiberales</taxon>
        <taxon>Zingiberaceae</taxon>
        <taxon>Zingiber</taxon>
    </lineage>
</organism>
<accession>A0A8J5HM55</accession>
<dbReference type="AlphaFoldDB" id="A0A8J5HM55"/>
<keyword evidence="2" id="KW-1185">Reference proteome</keyword>
<evidence type="ECO:0000313" key="1">
    <source>
        <dbReference type="EMBL" id="KAG6530548.1"/>
    </source>
</evidence>
<comment type="caution">
    <text evidence="1">The sequence shown here is derived from an EMBL/GenBank/DDBJ whole genome shotgun (WGS) entry which is preliminary data.</text>
</comment>